<dbReference type="AlphaFoldDB" id="A0A9P9FVH0"/>
<dbReference type="OrthoDB" id="4995857at2759"/>
<reference evidence="2" key="1">
    <citation type="journal article" date="2021" name="Nat. Commun.">
        <title>Genetic determinants of endophytism in the Arabidopsis root mycobiome.</title>
        <authorList>
            <person name="Mesny F."/>
            <person name="Miyauchi S."/>
            <person name="Thiergart T."/>
            <person name="Pickel B."/>
            <person name="Atanasova L."/>
            <person name="Karlsson M."/>
            <person name="Huettel B."/>
            <person name="Barry K.W."/>
            <person name="Haridas S."/>
            <person name="Chen C."/>
            <person name="Bauer D."/>
            <person name="Andreopoulos W."/>
            <person name="Pangilinan J."/>
            <person name="LaButti K."/>
            <person name="Riley R."/>
            <person name="Lipzen A."/>
            <person name="Clum A."/>
            <person name="Drula E."/>
            <person name="Henrissat B."/>
            <person name="Kohler A."/>
            <person name="Grigoriev I.V."/>
            <person name="Martin F.M."/>
            <person name="Hacquard S."/>
        </authorList>
    </citation>
    <scope>NUCLEOTIDE SEQUENCE</scope>
    <source>
        <strain evidence="2">MPI-CAGE-AT-0023</strain>
    </source>
</reference>
<feature type="compositionally biased region" description="Polar residues" evidence="1">
    <location>
        <begin position="727"/>
        <end position="738"/>
    </location>
</feature>
<accession>A0A9P9FVH0</accession>
<evidence type="ECO:0000313" key="3">
    <source>
        <dbReference type="Proteomes" id="UP000720189"/>
    </source>
</evidence>
<feature type="compositionally biased region" description="Basic and acidic residues" evidence="1">
    <location>
        <begin position="741"/>
        <end position="750"/>
    </location>
</feature>
<feature type="region of interest" description="Disordered" evidence="1">
    <location>
        <begin position="1"/>
        <end position="48"/>
    </location>
</feature>
<evidence type="ECO:0000256" key="1">
    <source>
        <dbReference type="SAM" id="MobiDB-lite"/>
    </source>
</evidence>
<organism evidence="2 3">
    <name type="scientific">Fusarium redolens</name>
    <dbReference type="NCBI Taxonomy" id="48865"/>
    <lineage>
        <taxon>Eukaryota</taxon>
        <taxon>Fungi</taxon>
        <taxon>Dikarya</taxon>
        <taxon>Ascomycota</taxon>
        <taxon>Pezizomycotina</taxon>
        <taxon>Sordariomycetes</taxon>
        <taxon>Hypocreomycetidae</taxon>
        <taxon>Hypocreales</taxon>
        <taxon>Nectriaceae</taxon>
        <taxon>Fusarium</taxon>
        <taxon>Fusarium redolens species complex</taxon>
    </lineage>
</organism>
<evidence type="ECO:0000313" key="2">
    <source>
        <dbReference type="EMBL" id="KAH7208440.1"/>
    </source>
</evidence>
<dbReference type="RefSeq" id="XP_046041343.1">
    <property type="nucleotide sequence ID" value="XM_046185427.1"/>
</dbReference>
<dbReference type="EMBL" id="JAGMUX010000033">
    <property type="protein sequence ID" value="KAH7208440.1"/>
    <property type="molecule type" value="Genomic_DNA"/>
</dbReference>
<feature type="compositionally biased region" description="Acidic residues" evidence="1">
    <location>
        <begin position="711"/>
        <end position="723"/>
    </location>
</feature>
<gene>
    <name evidence="2" type="ORF">BKA55DRAFT_262159</name>
</gene>
<sequence length="898" mass="103092">MTPQLRSSGKVPLGKGQPYKLATNKTSNKPSTKRKASNQTGSQAKKSKKTARPEFDCVLCFKYGIRGDRLKGHEDKCPNRHVKCACRRLCKDRYEATSHGCFKSDTGDDLLKGEWCHSEIQTVKLLYIWDGAPENRLCLFPGRSAEDLRRMSEIRWIRCPVCNYAATETRILFEQQCSNCHSDELPVCGICSKNTNHTLCGTKERFIDTHNPCAVDDYFKMCFRYMPESALEKLVCQWNLGYLNESYARLKPNVDQHEQNVEAAVSILKTPHARQNILSEHRDDWGFTPAWSELLKKLQRLAESNSQSLSTRRAKRYLAVDHFIFDPKTFKIKIEEKTKFPNAIVPQGGRGYCFEEVLSRLFSVSWGEHKKERIKLTMDPRKPVARAKDYLFCKPCRFATLVVGHYLSHNISSHPEKKNPEFYQCLICGEELNIYSRDHECRVTSREVRFGTRDLFMAYWLKFMEINLDTLRELLSAWVDLKSPVCSEFRKYLESRLEIKKPTKQDLIYPLCVLLRWVIRSREKKESPRLVLQNLMGKTKVKNKTSKTLNFIFNIALEEQSFFLKDLTRNIYGMQEELEIPKVVGDCGVDILQSLEPRYHPEWELSITPPQSTEAHGYQRFDSSTMENAQGDAIHVQSQSYEAGTASKPAPVVEILSDEDTDSINGMEAHSNEDDAMSSAVASRSDLGQAESENLSDGGFYHCREASQAEESIDDDDDDDDERQGDSENSSNQHNRYIQGSKEEHRHDRFISSIDLQTPVEKLKELDKDLTDKHLEDLNCHHFDDIDLNLRNLVRLKTALKSLLEAYEPVQKSIPQPFSLEWSDQMVDGIDLKTPTEQLKKLEQTMAEKQCEDLRCGRYETLALDGGKLTRFGRAMKAFVPASVAVQQVLATWESHTG</sequence>
<keyword evidence="3" id="KW-1185">Reference proteome</keyword>
<feature type="region of interest" description="Disordered" evidence="1">
    <location>
        <begin position="663"/>
        <end position="753"/>
    </location>
</feature>
<proteinExistence type="predicted"/>
<dbReference type="Proteomes" id="UP000720189">
    <property type="component" value="Unassembled WGS sequence"/>
</dbReference>
<protein>
    <submittedName>
        <fullName evidence="2">Uncharacterized protein</fullName>
    </submittedName>
</protein>
<comment type="caution">
    <text evidence="2">The sequence shown here is derived from an EMBL/GenBank/DDBJ whole genome shotgun (WGS) entry which is preliminary data.</text>
</comment>
<dbReference type="GeneID" id="70215381"/>
<name>A0A9P9FVH0_FUSRE</name>